<dbReference type="Proteomes" id="UP000054279">
    <property type="component" value="Unassembled WGS sequence"/>
</dbReference>
<evidence type="ECO:0000313" key="2">
    <source>
        <dbReference type="Proteomes" id="UP000054279"/>
    </source>
</evidence>
<protein>
    <submittedName>
        <fullName evidence="1">Uncharacterized protein</fullName>
    </submittedName>
</protein>
<gene>
    <name evidence="1" type="ORF">M422DRAFT_267790</name>
</gene>
<dbReference type="EMBL" id="KN837257">
    <property type="protein sequence ID" value="KIJ30640.1"/>
    <property type="molecule type" value="Genomic_DNA"/>
</dbReference>
<keyword evidence="2" id="KW-1185">Reference proteome</keyword>
<sequence>MPHMEESPRRVSPSIRRDANLVLQLIPSYTDVVRHFVIPSAFRRHGACSSFPATATDLSPPVPRVIHTS</sequence>
<reference evidence="1 2" key="1">
    <citation type="submission" date="2014-06" db="EMBL/GenBank/DDBJ databases">
        <title>Evolutionary Origins and Diversification of the Mycorrhizal Mutualists.</title>
        <authorList>
            <consortium name="DOE Joint Genome Institute"/>
            <consortium name="Mycorrhizal Genomics Consortium"/>
            <person name="Kohler A."/>
            <person name="Kuo A."/>
            <person name="Nagy L.G."/>
            <person name="Floudas D."/>
            <person name="Copeland A."/>
            <person name="Barry K.W."/>
            <person name="Cichocki N."/>
            <person name="Veneault-Fourrey C."/>
            <person name="LaButti K."/>
            <person name="Lindquist E.A."/>
            <person name="Lipzen A."/>
            <person name="Lundell T."/>
            <person name="Morin E."/>
            <person name="Murat C."/>
            <person name="Riley R."/>
            <person name="Ohm R."/>
            <person name="Sun H."/>
            <person name="Tunlid A."/>
            <person name="Henrissat B."/>
            <person name="Grigoriev I.V."/>
            <person name="Hibbett D.S."/>
            <person name="Martin F."/>
        </authorList>
    </citation>
    <scope>NUCLEOTIDE SEQUENCE [LARGE SCALE GENOMIC DNA]</scope>
    <source>
        <strain evidence="1 2">SS14</strain>
    </source>
</reference>
<accession>A0A0C9UZQ1</accession>
<proteinExistence type="predicted"/>
<name>A0A0C9UZQ1_SPHS4</name>
<organism evidence="1 2">
    <name type="scientific">Sphaerobolus stellatus (strain SS14)</name>
    <dbReference type="NCBI Taxonomy" id="990650"/>
    <lineage>
        <taxon>Eukaryota</taxon>
        <taxon>Fungi</taxon>
        <taxon>Dikarya</taxon>
        <taxon>Basidiomycota</taxon>
        <taxon>Agaricomycotina</taxon>
        <taxon>Agaricomycetes</taxon>
        <taxon>Phallomycetidae</taxon>
        <taxon>Geastrales</taxon>
        <taxon>Sphaerobolaceae</taxon>
        <taxon>Sphaerobolus</taxon>
    </lineage>
</organism>
<dbReference type="AlphaFoldDB" id="A0A0C9UZQ1"/>
<evidence type="ECO:0000313" key="1">
    <source>
        <dbReference type="EMBL" id="KIJ30640.1"/>
    </source>
</evidence>
<dbReference type="HOGENOM" id="CLU_2777554_0_0_1"/>